<reference evidence="8 9" key="1">
    <citation type="submission" date="2019-05" db="EMBL/GenBank/DDBJ databases">
        <title>Another draft genome of Portunus trituberculatus and its Hox gene families provides insights of decapod evolution.</title>
        <authorList>
            <person name="Jeong J.-H."/>
            <person name="Song I."/>
            <person name="Kim S."/>
            <person name="Choi T."/>
            <person name="Kim D."/>
            <person name="Ryu S."/>
            <person name="Kim W."/>
        </authorList>
    </citation>
    <scope>NUCLEOTIDE SEQUENCE [LARGE SCALE GENOMIC DNA]</scope>
    <source>
        <tissue evidence="8">Muscle</tissue>
    </source>
</reference>
<keyword evidence="4" id="KW-0804">Transcription</keyword>
<dbReference type="GO" id="GO:0032502">
    <property type="term" value="P:developmental process"/>
    <property type="evidence" value="ECO:0007669"/>
    <property type="project" value="TreeGrafter"/>
</dbReference>
<comment type="subcellular location">
    <subcellularLocation>
        <location evidence="1">Nucleus</location>
    </subcellularLocation>
</comment>
<dbReference type="InterPro" id="IPR036638">
    <property type="entry name" value="HLH_DNA-bd_sf"/>
</dbReference>
<evidence type="ECO:0000256" key="4">
    <source>
        <dbReference type="ARBA" id="ARBA00023163"/>
    </source>
</evidence>
<accession>A0A5B7GV77</accession>
<dbReference type="PROSITE" id="PS50888">
    <property type="entry name" value="BHLH"/>
    <property type="match status" value="1"/>
</dbReference>
<evidence type="ECO:0000256" key="1">
    <source>
        <dbReference type="ARBA" id="ARBA00004123"/>
    </source>
</evidence>
<evidence type="ECO:0000256" key="5">
    <source>
        <dbReference type="ARBA" id="ARBA00023242"/>
    </source>
</evidence>
<keyword evidence="5" id="KW-0539">Nucleus</keyword>
<dbReference type="PANTHER" id="PTHR23349:SF68">
    <property type="entry name" value="FI14601P"/>
    <property type="match status" value="1"/>
</dbReference>
<evidence type="ECO:0000256" key="2">
    <source>
        <dbReference type="ARBA" id="ARBA00023015"/>
    </source>
</evidence>
<name>A0A5B7GV77_PORTR</name>
<dbReference type="CDD" id="cd11466">
    <property type="entry name" value="bHLH_TS_HAND"/>
    <property type="match status" value="1"/>
</dbReference>
<dbReference type="Proteomes" id="UP000324222">
    <property type="component" value="Unassembled WGS sequence"/>
</dbReference>
<evidence type="ECO:0000313" key="8">
    <source>
        <dbReference type="EMBL" id="MPC61523.1"/>
    </source>
</evidence>
<keyword evidence="3" id="KW-0238">DNA-binding</keyword>
<keyword evidence="2" id="KW-0805">Transcription regulation</keyword>
<feature type="region of interest" description="Disordered" evidence="6">
    <location>
        <begin position="297"/>
        <end position="356"/>
    </location>
</feature>
<evidence type="ECO:0000313" key="9">
    <source>
        <dbReference type="Proteomes" id="UP000324222"/>
    </source>
</evidence>
<evidence type="ECO:0000256" key="3">
    <source>
        <dbReference type="ARBA" id="ARBA00023125"/>
    </source>
</evidence>
<dbReference type="InterPro" id="IPR011598">
    <property type="entry name" value="bHLH_dom"/>
</dbReference>
<sequence>MRQESRGSGGRVAGVGGLGVEGRDVISRCAGAGGWRTLSAGRHYRAARPKNHSLEGGNSRGAATTPYHHRRAHTSSSRPARRLAIGCRGVGVARPPPVRGRGGARAVAGRYNGVWRRGVALVGERSVVAASVVKMSLVGGYSMPQSYGHTAMGGATPSPEALYSPYYSHPSPPAQALYPGWGYSASGYSSGFPPEVAVACPEYGVSAGFVMGPGSPHDLGGDYTIEMVDGCGRVVKRRSSANKKERRRTQSINNAFAELRECIPNVPADTKLSKIKTLRLATSYIAYLMEVLHGDDGAAPAPPPPGPFPPANPHQAASAAAAAAAAPHQAPSTTVVSSSTQSPENDKVRPSVRDSSVSVIHAALQAATGNT</sequence>
<dbReference type="GO" id="GO:0046983">
    <property type="term" value="F:protein dimerization activity"/>
    <property type="evidence" value="ECO:0007669"/>
    <property type="project" value="InterPro"/>
</dbReference>
<dbReference type="AlphaFoldDB" id="A0A5B7GV77"/>
<dbReference type="SMART" id="SM00353">
    <property type="entry name" value="HLH"/>
    <property type="match status" value="1"/>
</dbReference>
<feature type="compositionally biased region" description="Low complexity" evidence="6">
    <location>
        <begin position="313"/>
        <end position="342"/>
    </location>
</feature>
<dbReference type="OrthoDB" id="10055449at2759"/>
<feature type="compositionally biased region" description="Pro residues" evidence="6">
    <location>
        <begin position="300"/>
        <end position="312"/>
    </location>
</feature>
<dbReference type="SUPFAM" id="SSF47459">
    <property type="entry name" value="HLH, helix-loop-helix DNA-binding domain"/>
    <property type="match status" value="1"/>
</dbReference>
<dbReference type="Pfam" id="PF00010">
    <property type="entry name" value="HLH"/>
    <property type="match status" value="1"/>
</dbReference>
<dbReference type="EMBL" id="VSRR010018615">
    <property type="protein sequence ID" value="MPC61523.1"/>
    <property type="molecule type" value="Genomic_DNA"/>
</dbReference>
<dbReference type="FunFam" id="4.10.280.10:FF:000010">
    <property type="entry name" value="Scleraxis bHLH transcription factor"/>
    <property type="match status" value="1"/>
</dbReference>
<dbReference type="Gene3D" id="4.10.280.10">
    <property type="entry name" value="Helix-loop-helix DNA-binding domain"/>
    <property type="match status" value="1"/>
</dbReference>
<gene>
    <name evidence="8" type="primary">hand2_0</name>
    <name evidence="8" type="ORF">E2C01_055598</name>
</gene>
<comment type="caution">
    <text evidence="8">The sequence shown here is derived from an EMBL/GenBank/DDBJ whole genome shotgun (WGS) entry which is preliminary data.</text>
</comment>
<evidence type="ECO:0000259" key="7">
    <source>
        <dbReference type="PROSITE" id="PS50888"/>
    </source>
</evidence>
<proteinExistence type="predicted"/>
<dbReference type="InterPro" id="IPR050283">
    <property type="entry name" value="E-box_TF_Regulators"/>
</dbReference>
<dbReference type="PANTHER" id="PTHR23349">
    <property type="entry name" value="BASIC HELIX-LOOP-HELIX TRANSCRIPTION FACTOR, TWIST"/>
    <property type="match status" value="1"/>
</dbReference>
<feature type="region of interest" description="Disordered" evidence="6">
    <location>
        <begin position="48"/>
        <end position="80"/>
    </location>
</feature>
<organism evidence="8 9">
    <name type="scientific">Portunus trituberculatus</name>
    <name type="common">Swimming crab</name>
    <name type="synonym">Neptunus trituberculatus</name>
    <dbReference type="NCBI Taxonomy" id="210409"/>
    <lineage>
        <taxon>Eukaryota</taxon>
        <taxon>Metazoa</taxon>
        <taxon>Ecdysozoa</taxon>
        <taxon>Arthropoda</taxon>
        <taxon>Crustacea</taxon>
        <taxon>Multicrustacea</taxon>
        <taxon>Malacostraca</taxon>
        <taxon>Eumalacostraca</taxon>
        <taxon>Eucarida</taxon>
        <taxon>Decapoda</taxon>
        <taxon>Pleocyemata</taxon>
        <taxon>Brachyura</taxon>
        <taxon>Eubrachyura</taxon>
        <taxon>Portunoidea</taxon>
        <taxon>Portunidae</taxon>
        <taxon>Portuninae</taxon>
        <taxon>Portunus</taxon>
    </lineage>
</organism>
<dbReference type="GO" id="GO:0005634">
    <property type="term" value="C:nucleus"/>
    <property type="evidence" value="ECO:0007669"/>
    <property type="project" value="UniProtKB-SubCell"/>
</dbReference>
<keyword evidence="9" id="KW-1185">Reference proteome</keyword>
<evidence type="ECO:0000256" key="6">
    <source>
        <dbReference type="SAM" id="MobiDB-lite"/>
    </source>
</evidence>
<dbReference type="GO" id="GO:0000977">
    <property type="term" value="F:RNA polymerase II transcription regulatory region sequence-specific DNA binding"/>
    <property type="evidence" value="ECO:0007669"/>
    <property type="project" value="TreeGrafter"/>
</dbReference>
<dbReference type="GO" id="GO:0000981">
    <property type="term" value="F:DNA-binding transcription factor activity, RNA polymerase II-specific"/>
    <property type="evidence" value="ECO:0007669"/>
    <property type="project" value="TreeGrafter"/>
</dbReference>
<feature type="domain" description="BHLH" evidence="7">
    <location>
        <begin position="236"/>
        <end position="288"/>
    </location>
</feature>
<protein>
    <submittedName>
        <fullName evidence="8">Heart-and neural crest derivatives-expressed protein 2</fullName>
    </submittedName>
</protein>